<keyword evidence="2" id="KW-0489">Methyltransferase</keyword>
<dbReference type="InterPro" id="IPR036390">
    <property type="entry name" value="WH_DNA-bd_sf"/>
</dbReference>
<dbReference type="GO" id="GO:0017096">
    <property type="term" value="F:acetylserotonin O-methyltransferase activity"/>
    <property type="evidence" value="ECO:0007669"/>
    <property type="project" value="UniProtKB-EC"/>
</dbReference>
<dbReference type="SUPFAM" id="SSF46785">
    <property type="entry name" value="Winged helix' DNA-binding domain"/>
    <property type="match status" value="1"/>
</dbReference>
<dbReference type="AlphaFoldDB" id="A0A9J7HPS2"/>
<evidence type="ECO:0000313" key="12">
    <source>
        <dbReference type="Proteomes" id="UP000001554"/>
    </source>
</evidence>
<accession>A0A9J7HPS2</accession>
<dbReference type="OMA" id="LHDMIVY"/>
<protein>
    <recommendedName>
        <fullName evidence="7">Acetylserotonin O-methyltransferase</fullName>
        <ecNumber evidence="6">2.1.1.4</ecNumber>
    </recommendedName>
    <alternativeName>
        <fullName evidence="8">Hydroxyindole O-methyltransferase</fullName>
    </alternativeName>
</protein>
<dbReference type="GO" id="GO:0046983">
    <property type="term" value="F:protein dimerization activity"/>
    <property type="evidence" value="ECO:0007669"/>
    <property type="project" value="InterPro"/>
</dbReference>
<dbReference type="GO" id="GO:0032259">
    <property type="term" value="P:methylation"/>
    <property type="evidence" value="ECO:0007669"/>
    <property type="project" value="UniProtKB-KW"/>
</dbReference>
<dbReference type="Pfam" id="PF08100">
    <property type="entry name" value="Dimerisation"/>
    <property type="match status" value="1"/>
</dbReference>
<keyword evidence="4" id="KW-0949">S-adenosyl-L-methionine</keyword>
<evidence type="ECO:0000256" key="2">
    <source>
        <dbReference type="ARBA" id="ARBA00022603"/>
    </source>
</evidence>
<evidence type="ECO:0000259" key="11">
    <source>
        <dbReference type="Pfam" id="PF08100"/>
    </source>
</evidence>
<evidence type="ECO:0000256" key="9">
    <source>
        <dbReference type="PIRSR" id="PIRSR005739-1"/>
    </source>
</evidence>
<organism evidence="12 13">
    <name type="scientific">Branchiostoma floridae</name>
    <name type="common">Florida lancelet</name>
    <name type="synonym">Amphioxus</name>
    <dbReference type="NCBI Taxonomy" id="7739"/>
    <lineage>
        <taxon>Eukaryota</taxon>
        <taxon>Metazoa</taxon>
        <taxon>Chordata</taxon>
        <taxon>Cephalochordata</taxon>
        <taxon>Leptocardii</taxon>
        <taxon>Amphioxiformes</taxon>
        <taxon>Branchiostomatidae</taxon>
        <taxon>Branchiostoma</taxon>
    </lineage>
</organism>
<dbReference type="CDD" id="cd02440">
    <property type="entry name" value="AdoMet_MTases"/>
    <property type="match status" value="1"/>
</dbReference>
<keyword evidence="12" id="KW-1185">Reference proteome</keyword>
<evidence type="ECO:0000259" key="10">
    <source>
        <dbReference type="Pfam" id="PF00891"/>
    </source>
</evidence>
<keyword evidence="3" id="KW-0808">Transferase</keyword>
<dbReference type="GeneID" id="118407243"/>
<reference evidence="12" key="1">
    <citation type="journal article" date="2020" name="Nat. Ecol. Evol.">
        <title>Deeply conserved synteny resolves early events in vertebrate evolution.</title>
        <authorList>
            <person name="Simakov O."/>
            <person name="Marletaz F."/>
            <person name="Yue J.X."/>
            <person name="O'Connell B."/>
            <person name="Jenkins J."/>
            <person name="Brandt A."/>
            <person name="Calef R."/>
            <person name="Tung C.H."/>
            <person name="Huang T.K."/>
            <person name="Schmutz J."/>
            <person name="Satoh N."/>
            <person name="Yu J.K."/>
            <person name="Putnam N.H."/>
            <person name="Green R.E."/>
            <person name="Rokhsar D.S."/>
        </authorList>
    </citation>
    <scope>NUCLEOTIDE SEQUENCE [LARGE SCALE GENOMIC DNA]</scope>
    <source>
        <strain evidence="12">S238N-H82</strain>
    </source>
</reference>
<feature type="domain" description="O-methyltransferase dimerisation" evidence="11">
    <location>
        <begin position="14"/>
        <end position="100"/>
    </location>
</feature>
<proteinExistence type="predicted"/>
<dbReference type="FunFam" id="3.40.50.150:FF:000146">
    <property type="entry name" value="Acetylserotonin O-methyltransferase"/>
    <property type="match status" value="1"/>
</dbReference>
<dbReference type="RefSeq" id="XP_035663596.1">
    <property type="nucleotide sequence ID" value="XM_035807703.1"/>
</dbReference>
<evidence type="ECO:0000256" key="7">
    <source>
        <dbReference type="ARBA" id="ARBA00040730"/>
    </source>
</evidence>
<dbReference type="PANTHER" id="PTHR43712:SF2">
    <property type="entry name" value="O-METHYLTRANSFERASE CICE"/>
    <property type="match status" value="1"/>
</dbReference>
<comment type="function">
    <text evidence="5">Catalyzes the transfer of a methyl group onto N-acetylserotonin, producing melatonin (N-acetyl-5-methoxytryptamine).</text>
</comment>
<dbReference type="PIRSF" id="PIRSF005739">
    <property type="entry name" value="O-mtase"/>
    <property type="match status" value="1"/>
</dbReference>
<dbReference type="InterPro" id="IPR029063">
    <property type="entry name" value="SAM-dependent_MTases_sf"/>
</dbReference>
<sequence length="349" mass="37959">MAAATAENGARHILEIAEGFMKSQVLFTGMKLGIFDLLGTSSAPMTTMGIAEGIGADTDATKRLLDACVGLRLLQKVNMDKETGNGEYQLTKASKAFLTSSSSPNLGDWLGRLAAVYSSPWADLPRAVKEGPNFCTLNGFERGKTFEDLYSTAQYFMGSMEGLTTVFGAGTASAFNLAEFQNICDIGGCTGPLAYHLAAAYPEASVSVFDLPEVVKIAEDRRPTGEYAQRVSFISGDFFQDPLPPADLYVVCRILHDWTEDKVLTLLTKLYDSLPQGGGVLIVEHILTNDKLGPEVAHKYDLHMMVCTGGRQRSGQEFKRLLSSVGFTEVTVKNNTYPFGYVLARKQRV</sequence>
<dbReference type="PROSITE" id="PS51683">
    <property type="entry name" value="SAM_OMT_II"/>
    <property type="match status" value="1"/>
</dbReference>
<evidence type="ECO:0000256" key="5">
    <source>
        <dbReference type="ARBA" id="ARBA00037645"/>
    </source>
</evidence>
<dbReference type="PANTHER" id="PTHR43712">
    <property type="entry name" value="PUTATIVE (AFU_ORTHOLOGUE AFUA_4G14580)-RELATED"/>
    <property type="match status" value="1"/>
</dbReference>
<comment type="subunit">
    <text evidence="1">Homodimer.</text>
</comment>
<reference evidence="13" key="2">
    <citation type="submission" date="2025-08" db="UniProtKB">
        <authorList>
            <consortium name="RefSeq"/>
        </authorList>
    </citation>
    <scope>IDENTIFICATION</scope>
    <source>
        <strain evidence="13">S238N-H82</strain>
        <tissue evidence="13">Testes</tissue>
    </source>
</reference>
<evidence type="ECO:0000256" key="8">
    <source>
        <dbReference type="ARBA" id="ARBA00043054"/>
    </source>
</evidence>
<dbReference type="OrthoDB" id="1606438at2759"/>
<evidence type="ECO:0000313" key="13">
    <source>
        <dbReference type="RefSeq" id="XP_035663596.1"/>
    </source>
</evidence>
<dbReference type="Gene3D" id="3.40.50.150">
    <property type="entry name" value="Vaccinia Virus protein VP39"/>
    <property type="match status" value="1"/>
</dbReference>
<dbReference type="Proteomes" id="UP000001554">
    <property type="component" value="Chromosome 19"/>
</dbReference>
<dbReference type="InterPro" id="IPR016461">
    <property type="entry name" value="COMT-like"/>
</dbReference>
<dbReference type="InterPro" id="IPR012967">
    <property type="entry name" value="COMT_dimerisation"/>
</dbReference>
<dbReference type="InterPro" id="IPR001077">
    <property type="entry name" value="COMT_C"/>
</dbReference>
<dbReference type="Gene3D" id="1.10.10.10">
    <property type="entry name" value="Winged helix-like DNA-binding domain superfamily/Winged helix DNA-binding domain"/>
    <property type="match status" value="1"/>
</dbReference>
<dbReference type="KEGG" id="bfo:118407243"/>
<dbReference type="GO" id="GO:0008757">
    <property type="term" value="F:S-adenosylmethionine-dependent methyltransferase activity"/>
    <property type="evidence" value="ECO:0000318"/>
    <property type="project" value="GO_Central"/>
</dbReference>
<name>A0A9J7HPS2_BRAFL</name>
<dbReference type="SUPFAM" id="SSF53335">
    <property type="entry name" value="S-adenosyl-L-methionine-dependent methyltransferases"/>
    <property type="match status" value="1"/>
</dbReference>
<dbReference type="FunFam" id="1.10.10.10:FF:000358">
    <property type="entry name" value="Acetylserotonin O-methyltransferase"/>
    <property type="match status" value="1"/>
</dbReference>
<gene>
    <name evidence="13" type="primary">LOC118407243</name>
</gene>
<dbReference type="InterPro" id="IPR036388">
    <property type="entry name" value="WH-like_DNA-bd_sf"/>
</dbReference>
<evidence type="ECO:0000256" key="1">
    <source>
        <dbReference type="ARBA" id="ARBA00011738"/>
    </source>
</evidence>
<dbReference type="EC" id="2.1.1.4" evidence="6"/>
<feature type="active site" description="Proton acceptor" evidence="9">
    <location>
        <position position="256"/>
    </location>
</feature>
<evidence type="ECO:0000256" key="4">
    <source>
        <dbReference type="ARBA" id="ARBA00022691"/>
    </source>
</evidence>
<evidence type="ECO:0000256" key="3">
    <source>
        <dbReference type="ARBA" id="ARBA00022679"/>
    </source>
</evidence>
<dbReference type="Pfam" id="PF00891">
    <property type="entry name" value="Methyltransf_2"/>
    <property type="match status" value="1"/>
</dbReference>
<feature type="domain" description="O-methyltransferase C-terminal" evidence="10">
    <location>
        <begin position="121"/>
        <end position="327"/>
    </location>
</feature>
<evidence type="ECO:0000256" key="6">
    <source>
        <dbReference type="ARBA" id="ARBA00039116"/>
    </source>
</evidence>